<accession>A0AAD0VMF1</accession>
<reference evidence="1 3" key="2">
    <citation type="submission" date="2018-07" db="EMBL/GenBank/DDBJ databases">
        <title>Complete genome of the Arcobacter trophiarum type strain LMG 25534.</title>
        <authorList>
            <person name="Miller W.G."/>
            <person name="Yee E."/>
        </authorList>
    </citation>
    <scope>NUCLEOTIDE SEQUENCE [LARGE SCALE GENOMIC DNA]</scope>
    <source>
        <strain evidence="1 3">LMG 25534</strain>
    </source>
</reference>
<gene>
    <name evidence="1" type="ORF">ATR_0959</name>
    <name evidence="2" type="ORF">CRU87_04705</name>
</gene>
<reference evidence="2 4" key="1">
    <citation type="submission" date="2017-10" db="EMBL/GenBank/DDBJ databases">
        <title>Genomics of the genus Arcobacter.</title>
        <authorList>
            <person name="Perez-Cataluna A."/>
            <person name="Figueras M.J."/>
        </authorList>
    </citation>
    <scope>NUCLEOTIDE SEQUENCE [LARGE SCALE GENOMIC DNA]</scope>
    <source>
        <strain evidence="2 4">LMG 25534</strain>
    </source>
</reference>
<dbReference type="Proteomes" id="UP000289132">
    <property type="component" value="Unassembled WGS sequence"/>
</dbReference>
<dbReference type="AlphaFoldDB" id="A0AAD0VMF1"/>
<organism evidence="1 3">
    <name type="scientific">Aliarcobacter trophiarum LMG 25534</name>
    <dbReference type="NCBI Taxonomy" id="1032241"/>
    <lineage>
        <taxon>Bacteria</taxon>
        <taxon>Pseudomonadati</taxon>
        <taxon>Campylobacterota</taxon>
        <taxon>Epsilonproteobacteria</taxon>
        <taxon>Campylobacterales</taxon>
        <taxon>Arcobacteraceae</taxon>
        <taxon>Aliarcobacter</taxon>
    </lineage>
</organism>
<evidence type="ECO:0000313" key="3">
    <source>
        <dbReference type="Proteomes" id="UP000254504"/>
    </source>
</evidence>
<name>A0AAD0VMF1_9BACT</name>
<proteinExistence type="predicted"/>
<dbReference type="Proteomes" id="UP000254504">
    <property type="component" value="Chromosome"/>
</dbReference>
<dbReference type="EMBL" id="PDKD01000005">
    <property type="protein sequence ID" value="RXJ92145.1"/>
    <property type="molecule type" value="Genomic_DNA"/>
</dbReference>
<protein>
    <submittedName>
        <fullName evidence="1">Uncharacterized protein</fullName>
    </submittedName>
</protein>
<dbReference type="RefSeq" id="WP_115428335.1">
    <property type="nucleotide sequence ID" value="NZ_CP031367.1"/>
</dbReference>
<keyword evidence="4" id="KW-1185">Reference proteome</keyword>
<dbReference type="EMBL" id="CP031367">
    <property type="protein sequence ID" value="AXK48825.1"/>
    <property type="molecule type" value="Genomic_DNA"/>
</dbReference>
<evidence type="ECO:0000313" key="4">
    <source>
        <dbReference type="Proteomes" id="UP000289132"/>
    </source>
</evidence>
<evidence type="ECO:0000313" key="2">
    <source>
        <dbReference type="EMBL" id="RXJ92145.1"/>
    </source>
</evidence>
<dbReference type="KEGG" id="atp:ATR_0959"/>
<evidence type="ECO:0000313" key="1">
    <source>
        <dbReference type="EMBL" id="AXK48825.1"/>
    </source>
</evidence>
<sequence>MNIEKLKECEYRFYDYYKDGFNDEKLVKTVKLFNTIKFNEMAKKSFAIENFSNIEIVTEGFFAILLKSPLVSFYEGDTLRKALKSFTNFEKEMLSIYLQDILYGNLKNSFDDFIELMATKNLAKWHIITLIPYYFLPNENYFLKPTTTKNIIKYFELENLKYSSKPTIKFYKEYTKMLEKMKKVVKKELADDNAKFTGFLRMTME</sequence>